<proteinExistence type="predicted"/>
<reference evidence="2 3" key="1">
    <citation type="submission" date="2020-02" db="EMBL/GenBank/DDBJ databases">
        <title>Full genome sequence of Nocardioides sp. R-3366.</title>
        <authorList>
            <person name="Im W.-T."/>
        </authorList>
    </citation>
    <scope>NUCLEOTIDE SEQUENCE [LARGE SCALE GENOMIC DNA]</scope>
    <source>
        <strain evidence="2 3">R-3366</strain>
    </source>
</reference>
<dbReference type="InterPro" id="IPR012338">
    <property type="entry name" value="Beta-lactam/transpept-like"/>
</dbReference>
<dbReference type="KEGG" id="nano:G5V58_01445"/>
<evidence type="ECO:0000259" key="1">
    <source>
        <dbReference type="Pfam" id="PF00144"/>
    </source>
</evidence>
<dbReference type="RefSeq" id="WP_165228111.1">
    <property type="nucleotide sequence ID" value="NZ_CP049257.1"/>
</dbReference>
<evidence type="ECO:0000313" key="2">
    <source>
        <dbReference type="EMBL" id="QIG41612.1"/>
    </source>
</evidence>
<protein>
    <submittedName>
        <fullName evidence="2">Beta-lactamase family protein</fullName>
    </submittedName>
</protein>
<dbReference type="InterPro" id="IPR001466">
    <property type="entry name" value="Beta-lactam-related"/>
</dbReference>
<evidence type="ECO:0000313" key="3">
    <source>
        <dbReference type="Proteomes" id="UP000502996"/>
    </source>
</evidence>
<gene>
    <name evidence="2" type="ORF">G5V58_01445</name>
</gene>
<keyword evidence="3" id="KW-1185">Reference proteome</keyword>
<dbReference type="PANTHER" id="PTHR43319">
    <property type="entry name" value="BETA-LACTAMASE-RELATED"/>
    <property type="match status" value="1"/>
</dbReference>
<dbReference type="EMBL" id="CP049257">
    <property type="protein sequence ID" value="QIG41612.1"/>
    <property type="molecule type" value="Genomic_DNA"/>
</dbReference>
<accession>A0A6G6W8R8</accession>
<feature type="domain" description="Beta-lactamase-related" evidence="1">
    <location>
        <begin position="7"/>
        <end position="334"/>
    </location>
</feature>
<sequence>MPHTLQTVLDDLGDPGAAACVVRDGEVVDEAVTGTRDGSRPWTTDTLVLTYSCAKPLAALTVLTAVRDGALGLDQRVAELWPAYAAHGKGGTTVRHVLSHQAGLPAFPEAAADVAYDDREALTALLADAAPVHEPGAACAEHALTYGHLCDQLVRRATGEGLAERFARVAGEHGWDLHLRVAGADLDRVADVVALDPTWPAAYVDDPRWAPAMTRPAGLLDPAELNRERWRTTAFPAVSLHASARGLATFYGHLADGTVSGLLGRALHEEYVAPQVTGHDLLLDREVTWTLGFQVDADEIGMGGAGGSAGWWSFRGGYAAAYVTRGLGTHDRSEAVWELLES</sequence>
<dbReference type="Proteomes" id="UP000502996">
    <property type="component" value="Chromosome"/>
</dbReference>
<dbReference type="PANTHER" id="PTHR43319:SF3">
    <property type="entry name" value="BETA-LACTAMASE-RELATED DOMAIN-CONTAINING PROTEIN"/>
    <property type="match status" value="1"/>
</dbReference>
<dbReference type="Gene3D" id="3.40.710.10">
    <property type="entry name" value="DD-peptidase/beta-lactamase superfamily"/>
    <property type="match status" value="1"/>
</dbReference>
<name>A0A6G6W8R8_9ACTN</name>
<dbReference type="InterPro" id="IPR052907">
    <property type="entry name" value="Beta-lactamase/esterase"/>
</dbReference>
<dbReference type="Pfam" id="PF00144">
    <property type="entry name" value="Beta-lactamase"/>
    <property type="match status" value="1"/>
</dbReference>
<dbReference type="SUPFAM" id="SSF56601">
    <property type="entry name" value="beta-lactamase/transpeptidase-like"/>
    <property type="match status" value="1"/>
</dbReference>
<dbReference type="AlphaFoldDB" id="A0A6G6W8R8"/>
<organism evidence="2 3">
    <name type="scientific">Nocardioides anomalus</name>
    <dbReference type="NCBI Taxonomy" id="2712223"/>
    <lineage>
        <taxon>Bacteria</taxon>
        <taxon>Bacillati</taxon>
        <taxon>Actinomycetota</taxon>
        <taxon>Actinomycetes</taxon>
        <taxon>Propionibacteriales</taxon>
        <taxon>Nocardioidaceae</taxon>
        <taxon>Nocardioides</taxon>
    </lineage>
</organism>